<evidence type="ECO:0000256" key="2">
    <source>
        <dbReference type="ARBA" id="ARBA00022729"/>
    </source>
</evidence>
<dbReference type="EMBL" id="CP018154">
    <property type="protein sequence ID" value="APG61542.1"/>
    <property type="molecule type" value="Genomic_DNA"/>
</dbReference>
<evidence type="ECO:0000256" key="1">
    <source>
        <dbReference type="ARBA" id="ARBA00004418"/>
    </source>
</evidence>
<accession>A0A1L3J8S9</accession>
<dbReference type="PANTHER" id="PTHR39210">
    <property type="entry name" value="HEPARIN-SULFATE LYASE"/>
    <property type="match status" value="1"/>
</dbReference>
<evidence type="ECO:0000313" key="9">
    <source>
        <dbReference type="Proteomes" id="UP000242561"/>
    </source>
</evidence>
<proteinExistence type="predicted"/>
<feature type="signal peptide" evidence="5">
    <location>
        <begin position="1"/>
        <end position="28"/>
    </location>
</feature>
<reference evidence="8 9" key="1">
    <citation type="submission" date="2016-11" db="EMBL/GenBank/DDBJ databases">
        <title>Sphingorhabdus sp. LPB0140, isolated from marine environment.</title>
        <authorList>
            <person name="Kim E."/>
            <person name="Yi H."/>
        </authorList>
    </citation>
    <scope>NUCLEOTIDE SEQUENCE [LARGE SCALE GENOMIC DNA]</scope>
    <source>
        <strain evidence="8 9">LPB0140</strain>
    </source>
</reference>
<dbReference type="InterPro" id="IPR012480">
    <property type="entry name" value="Hepar_II_III_C"/>
</dbReference>
<feature type="chain" id="PRO_5012995826" evidence="5">
    <location>
        <begin position="29"/>
        <end position="748"/>
    </location>
</feature>
<keyword evidence="9" id="KW-1185">Reference proteome</keyword>
<keyword evidence="3" id="KW-0574">Periplasm</keyword>
<keyword evidence="4 8" id="KW-0456">Lyase</keyword>
<dbReference type="Pfam" id="PF05426">
    <property type="entry name" value="Alginate_lyase"/>
    <property type="match status" value="1"/>
</dbReference>
<evidence type="ECO:0000259" key="7">
    <source>
        <dbReference type="Pfam" id="PF07940"/>
    </source>
</evidence>
<gene>
    <name evidence="8" type="ORF">LPB140_00300</name>
</gene>
<dbReference type="AlphaFoldDB" id="A0A1L3J8S9"/>
<comment type="subcellular location">
    <subcellularLocation>
        <location evidence="1">Periplasm</location>
    </subcellularLocation>
</comment>
<dbReference type="STRING" id="1913578.LPB140_00300"/>
<dbReference type="Gene3D" id="1.50.10.100">
    <property type="entry name" value="Chondroitin AC/alginate lyase"/>
    <property type="match status" value="1"/>
</dbReference>
<evidence type="ECO:0000256" key="3">
    <source>
        <dbReference type="ARBA" id="ARBA00022764"/>
    </source>
</evidence>
<protein>
    <submittedName>
        <fullName evidence="8">Alginate lyase</fullName>
    </submittedName>
</protein>
<dbReference type="Pfam" id="PF07940">
    <property type="entry name" value="Hepar_II_III_C"/>
    <property type="match status" value="1"/>
</dbReference>
<feature type="domain" description="Heparinase II/III-like C-terminal" evidence="7">
    <location>
        <begin position="395"/>
        <end position="619"/>
    </location>
</feature>
<dbReference type="GO" id="GO:0016829">
    <property type="term" value="F:lyase activity"/>
    <property type="evidence" value="ECO:0007669"/>
    <property type="project" value="UniProtKB-KW"/>
</dbReference>
<dbReference type="Proteomes" id="UP000242561">
    <property type="component" value="Chromosome"/>
</dbReference>
<keyword evidence="2 5" id="KW-0732">Signal</keyword>
<feature type="domain" description="Alginate lyase" evidence="6">
    <location>
        <begin position="91"/>
        <end position="315"/>
    </location>
</feature>
<organism evidence="8 9">
    <name type="scientific">Sphingorhabdus lutea</name>
    <dbReference type="NCBI Taxonomy" id="1913578"/>
    <lineage>
        <taxon>Bacteria</taxon>
        <taxon>Pseudomonadati</taxon>
        <taxon>Pseudomonadota</taxon>
        <taxon>Alphaproteobacteria</taxon>
        <taxon>Sphingomonadales</taxon>
        <taxon>Sphingomonadaceae</taxon>
        <taxon>Sphingorhabdus</taxon>
    </lineage>
</organism>
<dbReference type="PANTHER" id="PTHR39210:SF1">
    <property type="entry name" value="HEPARIN-SULFATE LYASE"/>
    <property type="match status" value="1"/>
</dbReference>
<evidence type="ECO:0000256" key="5">
    <source>
        <dbReference type="SAM" id="SignalP"/>
    </source>
</evidence>
<dbReference type="SUPFAM" id="SSF48230">
    <property type="entry name" value="Chondroitin AC/alginate lyase"/>
    <property type="match status" value="1"/>
</dbReference>
<dbReference type="InterPro" id="IPR008397">
    <property type="entry name" value="Alginate_lyase_dom"/>
</dbReference>
<evidence type="ECO:0000313" key="8">
    <source>
        <dbReference type="EMBL" id="APG61542.1"/>
    </source>
</evidence>
<evidence type="ECO:0000259" key="6">
    <source>
        <dbReference type="Pfam" id="PF05426"/>
    </source>
</evidence>
<dbReference type="InterPro" id="IPR008929">
    <property type="entry name" value="Chondroitin_lyas"/>
</dbReference>
<dbReference type="KEGG" id="sphl:LPB140_00300"/>
<dbReference type="Gene3D" id="2.70.98.70">
    <property type="match status" value="1"/>
</dbReference>
<sequence length="748" mass="82100">MTAYLRAFSATLACGISLAAIGAFPVHAETGDVDSLGAESGDVVTEMAMQTADDDTATGHGSEAAKPATLFDAEVARATAFVDDMMRAGVNVPMPKDPGGGYTHEQHKKNYKAMVEAGELYRLNGDAKYAGFVRDMLLAYADLYPKLGPHPARSNQQYGRLFWQNLNDAVWLVNSIQAYDNIRASLNDKDRKKIDILFRSAAEFMSVESVKTFDRIHNHATWSTAGVGMTGYVLGDKNLVDKALLGSKKDGKAGFLRQMDQLFSPDGYYAEGPYYQRYALWPFIVFADAIDKNDPSQKIFERRDAILLKAMNTAIHLTYKGRFFPFNDAIKDKSLNTEEMYQGVAIAYAKTKNPQLLSIAQYQRRVALSAAGRAVADGIAQGLSQPFPFQSMLLRDGPSGDDGAVAILRHGDSDTGQALVAKNSSQGMGHGHFDKLSWQFYDNGQEVVTDYGAARFLNVVAKDGGKYLPENESWAKQSIAHNVLVVDEKSHFDGDVKIADTLPPKQIAYQAGDDFSYSIGQINTAYEGVGMTRNMAMVSIEGLKHPIIVDVMRVTSAAPHQYDMPLHYQGHITRIGPQLSSNVETRPVLGKDNGYQHIWVDATAQPVSQNAFITWQLDNRFYTWRWAPFAGSEMILAEIGANDPMFNLRREPIMIQRAKGAGNAIFAGILESHGKYDGAAEQTIASDSQIKSMKIVNGNGADVMVIETLNGVRVAIGFAHNEQADMEHSVDIDGQLVKWTGPAARIKL</sequence>
<dbReference type="GO" id="GO:0042597">
    <property type="term" value="C:periplasmic space"/>
    <property type="evidence" value="ECO:0007669"/>
    <property type="project" value="UniProtKB-SubCell"/>
</dbReference>
<evidence type="ECO:0000256" key="4">
    <source>
        <dbReference type="ARBA" id="ARBA00023239"/>
    </source>
</evidence>
<name>A0A1L3J8S9_9SPHN</name>